<reference evidence="2 3" key="1">
    <citation type="submission" date="2024-11" db="EMBL/GenBank/DDBJ databases">
        <authorList>
            <person name="Heng Y.C."/>
            <person name="Lim A.C.H."/>
            <person name="Lee J.K.Y."/>
            <person name="Kittelmann S."/>
        </authorList>
    </citation>
    <scope>NUCLEOTIDE SEQUENCE [LARGE SCALE GENOMIC DNA]</scope>
    <source>
        <strain evidence="2 3">WILCCON 0185</strain>
    </source>
</reference>
<evidence type="ECO:0008006" key="4">
    <source>
        <dbReference type="Google" id="ProtNLM"/>
    </source>
</evidence>
<organism evidence="2 3">
    <name type="scientific">Candidatus Clostridium stratigraminis</name>
    <dbReference type="NCBI Taxonomy" id="3381661"/>
    <lineage>
        <taxon>Bacteria</taxon>
        <taxon>Bacillati</taxon>
        <taxon>Bacillota</taxon>
        <taxon>Clostridia</taxon>
        <taxon>Eubacteriales</taxon>
        <taxon>Clostridiaceae</taxon>
        <taxon>Clostridium</taxon>
    </lineage>
</organism>
<name>A0ABW8T6Q3_9CLOT</name>
<dbReference type="Proteomes" id="UP001623591">
    <property type="component" value="Unassembled WGS sequence"/>
</dbReference>
<dbReference type="EMBL" id="JBJHZZ010000014">
    <property type="protein sequence ID" value="MFL0248239.1"/>
    <property type="molecule type" value="Genomic_DNA"/>
</dbReference>
<keyword evidence="3" id="KW-1185">Reference proteome</keyword>
<evidence type="ECO:0000313" key="3">
    <source>
        <dbReference type="Proteomes" id="UP001623591"/>
    </source>
</evidence>
<accession>A0ABW8T6Q3</accession>
<comment type="caution">
    <text evidence="2">The sequence shown here is derived from an EMBL/GenBank/DDBJ whole genome shotgun (WGS) entry which is preliminary data.</text>
</comment>
<protein>
    <recommendedName>
        <fullName evidence="4">Small, acid-soluble spore protein gamma-type</fullName>
    </recommendedName>
</protein>
<gene>
    <name evidence="2" type="ORF">ACJDUG_14860</name>
</gene>
<feature type="region of interest" description="Disordered" evidence="1">
    <location>
        <begin position="1"/>
        <end position="37"/>
    </location>
</feature>
<evidence type="ECO:0000313" key="2">
    <source>
        <dbReference type="EMBL" id="MFL0248239.1"/>
    </source>
</evidence>
<dbReference type="RefSeq" id="WP_406770666.1">
    <property type="nucleotide sequence ID" value="NZ_JBJHZZ010000014.1"/>
</dbReference>
<sequence length="57" mass="6429">MVQNKKRNLTEEAKNKSMMQKSLNSLNSKNGYQNTGNDAQVHAKAYAMRQSDNGSHM</sequence>
<evidence type="ECO:0000256" key="1">
    <source>
        <dbReference type="SAM" id="MobiDB-lite"/>
    </source>
</evidence>
<proteinExistence type="predicted"/>
<feature type="compositionally biased region" description="Polar residues" evidence="1">
    <location>
        <begin position="17"/>
        <end position="37"/>
    </location>
</feature>